<reference evidence="2" key="1">
    <citation type="journal article" date="2020" name="Stud. Mycol.">
        <title>101 Dothideomycetes genomes: a test case for predicting lifestyles and emergence of pathogens.</title>
        <authorList>
            <person name="Haridas S."/>
            <person name="Albert R."/>
            <person name="Binder M."/>
            <person name="Bloem J."/>
            <person name="Labutti K."/>
            <person name="Salamov A."/>
            <person name="Andreopoulos B."/>
            <person name="Baker S."/>
            <person name="Barry K."/>
            <person name="Bills G."/>
            <person name="Bluhm B."/>
            <person name="Cannon C."/>
            <person name="Castanera R."/>
            <person name="Culley D."/>
            <person name="Daum C."/>
            <person name="Ezra D."/>
            <person name="Gonzalez J."/>
            <person name="Henrissat B."/>
            <person name="Kuo A."/>
            <person name="Liang C."/>
            <person name="Lipzen A."/>
            <person name="Lutzoni F."/>
            <person name="Magnuson J."/>
            <person name="Mondo S."/>
            <person name="Nolan M."/>
            <person name="Ohm R."/>
            <person name="Pangilinan J."/>
            <person name="Park H.-J."/>
            <person name="Ramirez L."/>
            <person name="Alfaro M."/>
            <person name="Sun H."/>
            <person name="Tritt A."/>
            <person name="Yoshinaga Y."/>
            <person name="Zwiers L.-H."/>
            <person name="Turgeon B."/>
            <person name="Goodwin S."/>
            <person name="Spatafora J."/>
            <person name="Crous P."/>
            <person name="Grigoriev I."/>
        </authorList>
    </citation>
    <scope>NUCLEOTIDE SEQUENCE</scope>
    <source>
        <strain evidence="2">CBS 116435</strain>
    </source>
</reference>
<evidence type="ECO:0000256" key="1">
    <source>
        <dbReference type="SAM" id="MobiDB-lite"/>
    </source>
</evidence>
<sequence length="164" mass="18875">MTSQAFFDPNPSGSNSKSLRFSDTYSPSSLQLRLKLGPSESPSMILKISITFEPGRLPRVRIRTKRPRGRTYVEDSDEIPLDVMGGRREEPWPMRSRAADPKTSEAFDRKTVEVRPHWKSSSDRPCRRPNTGSRDRPPTPYRSLNDRNHPARAACRKRPRRDLD</sequence>
<feature type="compositionally biased region" description="Basic residues" evidence="1">
    <location>
        <begin position="154"/>
        <end position="164"/>
    </location>
</feature>
<accession>A0A9P4QC15</accession>
<protein>
    <submittedName>
        <fullName evidence="2">Uncharacterized protein</fullName>
    </submittedName>
</protein>
<evidence type="ECO:0000313" key="3">
    <source>
        <dbReference type="Proteomes" id="UP000799441"/>
    </source>
</evidence>
<dbReference type="Proteomes" id="UP000799441">
    <property type="component" value="Unassembled WGS sequence"/>
</dbReference>
<feature type="compositionally biased region" description="Basic and acidic residues" evidence="1">
    <location>
        <begin position="85"/>
        <end position="126"/>
    </location>
</feature>
<name>A0A9P4QC15_9PEZI</name>
<dbReference type="OrthoDB" id="3938956at2759"/>
<feature type="region of interest" description="Disordered" evidence="1">
    <location>
        <begin position="1"/>
        <end position="23"/>
    </location>
</feature>
<proteinExistence type="predicted"/>
<dbReference type="AlphaFoldDB" id="A0A9P4QC15"/>
<feature type="region of interest" description="Disordered" evidence="1">
    <location>
        <begin position="62"/>
        <end position="164"/>
    </location>
</feature>
<gene>
    <name evidence="2" type="ORF">K431DRAFT_303001</name>
</gene>
<organism evidence="2 3">
    <name type="scientific">Polychaeton citri CBS 116435</name>
    <dbReference type="NCBI Taxonomy" id="1314669"/>
    <lineage>
        <taxon>Eukaryota</taxon>
        <taxon>Fungi</taxon>
        <taxon>Dikarya</taxon>
        <taxon>Ascomycota</taxon>
        <taxon>Pezizomycotina</taxon>
        <taxon>Dothideomycetes</taxon>
        <taxon>Dothideomycetidae</taxon>
        <taxon>Capnodiales</taxon>
        <taxon>Capnodiaceae</taxon>
        <taxon>Polychaeton</taxon>
    </lineage>
</organism>
<keyword evidence="3" id="KW-1185">Reference proteome</keyword>
<evidence type="ECO:0000313" key="2">
    <source>
        <dbReference type="EMBL" id="KAF2721912.1"/>
    </source>
</evidence>
<dbReference type="EMBL" id="MU003786">
    <property type="protein sequence ID" value="KAF2721912.1"/>
    <property type="molecule type" value="Genomic_DNA"/>
</dbReference>
<comment type="caution">
    <text evidence="2">The sequence shown here is derived from an EMBL/GenBank/DDBJ whole genome shotgun (WGS) entry which is preliminary data.</text>
</comment>